<organism evidence="2 3">
    <name type="scientific">Actinidia rufa</name>
    <dbReference type="NCBI Taxonomy" id="165716"/>
    <lineage>
        <taxon>Eukaryota</taxon>
        <taxon>Viridiplantae</taxon>
        <taxon>Streptophyta</taxon>
        <taxon>Embryophyta</taxon>
        <taxon>Tracheophyta</taxon>
        <taxon>Spermatophyta</taxon>
        <taxon>Magnoliopsida</taxon>
        <taxon>eudicotyledons</taxon>
        <taxon>Gunneridae</taxon>
        <taxon>Pentapetalae</taxon>
        <taxon>asterids</taxon>
        <taxon>Ericales</taxon>
        <taxon>Actinidiaceae</taxon>
        <taxon>Actinidia</taxon>
    </lineage>
</organism>
<accession>A0A7J0DLL8</accession>
<evidence type="ECO:0000256" key="1">
    <source>
        <dbReference type="SAM" id="Phobius"/>
    </source>
</evidence>
<evidence type="ECO:0000313" key="3">
    <source>
        <dbReference type="Proteomes" id="UP000585474"/>
    </source>
</evidence>
<feature type="transmembrane region" description="Helical" evidence="1">
    <location>
        <begin position="12"/>
        <end position="32"/>
    </location>
</feature>
<evidence type="ECO:0000313" key="2">
    <source>
        <dbReference type="EMBL" id="GFS36662.1"/>
    </source>
</evidence>
<keyword evidence="1" id="KW-0812">Transmembrane</keyword>
<name>A0A7J0DLL8_9ERIC</name>
<keyword evidence="1" id="KW-0472">Membrane</keyword>
<feature type="transmembrane region" description="Helical" evidence="1">
    <location>
        <begin position="53"/>
        <end position="79"/>
    </location>
</feature>
<proteinExistence type="predicted"/>
<dbReference type="AlphaFoldDB" id="A0A7J0DLL8"/>
<keyword evidence="1" id="KW-1133">Transmembrane helix</keyword>
<dbReference type="Proteomes" id="UP000585474">
    <property type="component" value="Unassembled WGS sequence"/>
</dbReference>
<keyword evidence="3" id="KW-1185">Reference proteome</keyword>
<gene>
    <name evidence="2" type="ORF">Acr_00g0047330</name>
</gene>
<feature type="transmembrane region" description="Helical" evidence="1">
    <location>
        <begin position="132"/>
        <end position="152"/>
    </location>
</feature>
<dbReference type="EMBL" id="BJWL01000258">
    <property type="protein sequence ID" value="GFS36662.1"/>
    <property type="molecule type" value="Genomic_DNA"/>
</dbReference>
<feature type="transmembrane region" description="Helical" evidence="1">
    <location>
        <begin position="158"/>
        <end position="182"/>
    </location>
</feature>
<sequence>MVSCHYVTSRFVSLFVLEIRLGSIVCVSGLIVEHCQIAVRLRNMRLLSADGAAMLFLVLPRCLILCPLLLFGSMGIVVLHGPNLEAFFSLSLDMSLEDFYGKYHVRCLVIFARPPSHMLFRPLPRALPCLHLCDLIILLGVILVVMAVVGVITPGVAIFLKVAAVILVVVAEVRVPCGVLIATRRIILLINV</sequence>
<comment type="caution">
    <text evidence="2">The sequence shown here is derived from an EMBL/GenBank/DDBJ whole genome shotgun (WGS) entry which is preliminary data.</text>
</comment>
<reference evidence="3" key="1">
    <citation type="submission" date="2019-07" db="EMBL/GenBank/DDBJ databases">
        <title>De Novo Assembly of kiwifruit Actinidia rufa.</title>
        <authorList>
            <person name="Sugita-Konishi S."/>
            <person name="Sato K."/>
            <person name="Mori E."/>
            <person name="Abe Y."/>
            <person name="Kisaki G."/>
            <person name="Hamano K."/>
            <person name="Suezawa K."/>
            <person name="Otani M."/>
            <person name="Fukuda T."/>
            <person name="Manabe T."/>
            <person name="Gomi K."/>
            <person name="Tabuchi M."/>
            <person name="Akimitsu K."/>
            <person name="Kataoka I."/>
        </authorList>
    </citation>
    <scope>NUCLEOTIDE SEQUENCE [LARGE SCALE GENOMIC DNA]</scope>
    <source>
        <strain evidence="3">cv. Fuchu</strain>
    </source>
</reference>
<protein>
    <submittedName>
        <fullName evidence="2">Uncharacterized protein</fullName>
    </submittedName>
</protein>